<evidence type="ECO:0000256" key="12">
    <source>
        <dbReference type="RuleBase" id="RU003357"/>
    </source>
</evidence>
<name>A0A7G9L258_9SPHN</name>
<evidence type="ECO:0000259" key="15">
    <source>
        <dbReference type="Pfam" id="PF07715"/>
    </source>
</evidence>
<reference evidence="16 17" key="1">
    <citation type="submission" date="2020-08" db="EMBL/GenBank/DDBJ databases">
        <title>Sphingomonas sp. sand1-3 16S ribosomal RNA gene Genome sequencing and assembly.</title>
        <authorList>
            <person name="Kang M."/>
        </authorList>
    </citation>
    <scope>NUCLEOTIDE SEQUENCE [LARGE SCALE GENOMIC DNA]</scope>
    <source>
        <strain evidence="17">sand1-3</strain>
    </source>
</reference>
<dbReference type="EMBL" id="CP060697">
    <property type="protein sequence ID" value="QNM82707.1"/>
    <property type="molecule type" value="Genomic_DNA"/>
</dbReference>
<keyword evidence="10 11" id="KW-0998">Cell outer membrane</keyword>
<sequence>MAGVQAPAADAAQPAGDDDRGDIVVTGERARRSIRDTASSVEVITAEDIAARPIDRVDDALAATPNVQPGGGSQGPSIRGLDTTGVLSALPAFLGGNRPRTTVVVDSRAVTYNEFVFGAQPLWDVERIEVFRSPQTTTQGQNSIAGAIFVNTADPEFVPDYAVRGIAGNFHTRQVSAMATGPLVDEALAFRVAGDVRYSRTTARITDRAEGADPNHDVYGTVRAKLLATPAGLPNTRLQLTYTHLESQAPQVVQVTAPFRDRFDAGGLYGTFRIRTDSLTASARHVAGDVTASLVLTAGRSLARRYALPGLGQARNAGRDWSGEVVVNWAPDGPVGFIGGVSRKHVALDQNIDLSLISALGTFNDAQDGSGLFGEARFKPLPTVTLTAGLRYQRDRQDRSGVLAAGAKSLPLDYDRTFQAWLPKLSVAVDASDQVTVGAMVQRAYNPGGTTLRFDIGEPDEFEAETLWDYELFARLVSAGGRLHASANLYYYAIRDAQRARSIFIPTPIGPSVGFADLFNVPRAHAYGAEAAVDWRVMPALNARLALGLQRTRLDDAGPAYLEYRGNAFARAPHVSGSAAVEWRPVPEAMLSAQARYHGPYYGDDLNSQAVRVDAAAIVDARAEYRFRRVTAFVYARNLFDKFALLDRVANLRAVPEDPREFGIGLEARFSP</sequence>
<evidence type="ECO:0000256" key="1">
    <source>
        <dbReference type="ARBA" id="ARBA00004571"/>
    </source>
</evidence>
<dbReference type="Gene3D" id="2.40.170.20">
    <property type="entry name" value="TonB-dependent receptor, beta-barrel domain"/>
    <property type="match status" value="1"/>
</dbReference>
<proteinExistence type="inferred from homology"/>
<evidence type="ECO:0000313" key="17">
    <source>
        <dbReference type="Proteomes" id="UP000515861"/>
    </source>
</evidence>
<keyword evidence="6" id="KW-0408">Iron</keyword>
<dbReference type="Pfam" id="PF07715">
    <property type="entry name" value="Plug"/>
    <property type="match status" value="1"/>
</dbReference>
<evidence type="ECO:0000256" key="4">
    <source>
        <dbReference type="ARBA" id="ARBA00022496"/>
    </source>
</evidence>
<dbReference type="InterPro" id="IPR036942">
    <property type="entry name" value="Beta-barrel_TonB_sf"/>
</dbReference>
<keyword evidence="16" id="KW-0675">Receptor</keyword>
<feature type="domain" description="TonB-dependent receptor plug" evidence="15">
    <location>
        <begin position="34"/>
        <end position="147"/>
    </location>
</feature>
<feature type="compositionally biased region" description="Low complexity" evidence="13">
    <location>
        <begin position="1"/>
        <end position="15"/>
    </location>
</feature>
<dbReference type="RefSeq" id="WP_187479662.1">
    <property type="nucleotide sequence ID" value="NZ_CP060697.1"/>
</dbReference>
<evidence type="ECO:0000259" key="14">
    <source>
        <dbReference type="Pfam" id="PF00593"/>
    </source>
</evidence>
<dbReference type="InterPro" id="IPR012910">
    <property type="entry name" value="Plug_dom"/>
</dbReference>
<keyword evidence="7" id="KW-0406">Ion transport</keyword>
<evidence type="ECO:0000256" key="13">
    <source>
        <dbReference type="SAM" id="MobiDB-lite"/>
    </source>
</evidence>
<evidence type="ECO:0000256" key="7">
    <source>
        <dbReference type="ARBA" id="ARBA00023065"/>
    </source>
</evidence>
<evidence type="ECO:0000256" key="2">
    <source>
        <dbReference type="ARBA" id="ARBA00022448"/>
    </source>
</evidence>
<dbReference type="KEGG" id="ssau:H8M03_12035"/>
<dbReference type="InterPro" id="IPR039426">
    <property type="entry name" value="TonB-dep_rcpt-like"/>
</dbReference>
<gene>
    <name evidence="16" type="ORF">H8M03_12035</name>
</gene>
<evidence type="ECO:0000256" key="11">
    <source>
        <dbReference type="PROSITE-ProRule" id="PRU01360"/>
    </source>
</evidence>
<evidence type="ECO:0000256" key="8">
    <source>
        <dbReference type="ARBA" id="ARBA00023077"/>
    </source>
</evidence>
<organism evidence="16 17">
    <name type="scientific">Sphingomonas sabuli</name>
    <dbReference type="NCBI Taxonomy" id="2764186"/>
    <lineage>
        <taxon>Bacteria</taxon>
        <taxon>Pseudomonadati</taxon>
        <taxon>Pseudomonadota</taxon>
        <taxon>Alphaproteobacteria</taxon>
        <taxon>Sphingomonadales</taxon>
        <taxon>Sphingomonadaceae</taxon>
        <taxon>Sphingomonas</taxon>
    </lineage>
</organism>
<evidence type="ECO:0000256" key="9">
    <source>
        <dbReference type="ARBA" id="ARBA00023136"/>
    </source>
</evidence>
<keyword evidence="5 11" id="KW-0812">Transmembrane</keyword>
<dbReference type="InterPro" id="IPR000531">
    <property type="entry name" value="Beta-barrel_TonB"/>
</dbReference>
<evidence type="ECO:0000256" key="6">
    <source>
        <dbReference type="ARBA" id="ARBA00023004"/>
    </source>
</evidence>
<dbReference type="PANTHER" id="PTHR32552:SF81">
    <property type="entry name" value="TONB-DEPENDENT OUTER MEMBRANE RECEPTOR"/>
    <property type="match status" value="1"/>
</dbReference>
<protein>
    <submittedName>
        <fullName evidence="16">TonB-dependent receptor</fullName>
    </submittedName>
</protein>
<keyword evidence="3 11" id="KW-1134">Transmembrane beta strand</keyword>
<dbReference type="Pfam" id="PF00593">
    <property type="entry name" value="TonB_dep_Rec_b-barrel"/>
    <property type="match status" value="1"/>
</dbReference>
<dbReference type="Gene3D" id="2.170.130.10">
    <property type="entry name" value="TonB-dependent receptor, plug domain"/>
    <property type="match status" value="1"/>
</dbReference>
<keyword evidence="17" id="KW-1185">Reference proteome</keyword>
<dbReference type="PROSITE" id="PS52016">
    <property type="entry name" value="TONB_DEPENDENT_REC_3"/>
    <property type="match status" value="1"/>
</dbReference>
<comment type="subcellular location">
    <subcellularLocation>
        <location evidence="1 11">Cell outer membrane</location>
        <topology evidence="1 11">Multi-pass membrane protein</topology>
    </subcellularLocation>
</comment>
<dbReference type="AlphaFoldDB" id="A0A7G9L258"/>
<comment type="similarity">
    <text evidence="11 12">Belongs to the TonB-dependent receptor family.</text>
</comment>
<accession>A0A7G9L258</accession>
<dbReference type="InterPro" id="IPR037066">
    <property type="entry name" value="Plug_dom_sf"/>
</dbReference>
<keyword evidence="4" id="KW-0410">Iron transport</keyword>
<evidence type="ECO:0000256" key="5">
    <source>
        <dbReference type="ARBA" id="ARBA00022692"/>
    </source>
</evidence>
<keyword evidence="2 11" id="KW-0813">Transport</keyword>
<evidence type="ECO:0000256" key="10">
    <source>
        <dbReference type="ARBA" id="ARBA00023237"/>
    </source>
</evidence>
<feature type="region of interest" description="Disordered" evidence="13">
    <location>
        <begin position="1"/>
        <end position="24"/>
    </location>
</feature>
<dbReference type="PANTHER" id="PTHR32552">
    <property type="entry name" value="FERRICHROME IRON RECEPTOR-RELATED"/>
    <property type="match status" value="1"/>
</dbReference>
<feature type="domain" description="TonB-dependent receptor-like beta-barrel" evidence="14">
    <location>
        <begin position="208"/>
        <end position="639"/>
    </location>
</feature>
<keyword evidence="9 11" id="KW-0472">Membrane</keyword>
<dbReference type="SUPFAM" id="SSF56935">
    <property type="entry name" value="Porins"/>
    <property type="match status" value="1"/>
</dbReference>
<keyword evidence="8 12" id="KW-0798">TonB box</keyword>
<evidence type="ECO:0000256" key="3">
    <source>
        <dbReference type="ARBA" id="ARBA00022452"/>
    </source>
</evidence>
<dbReference type="GO" id="GO:0009279">
    <property type="term" value="C:cell outer membrane"/>
    <property type="evidence" value="ECO:0007669"/>
    <property type="project" value="UniProtKB-SubCell"/>
</dbReference>
<evidence type="ECO:0000313" key="16">
    <source>
        <dbReference type="EMBL" id="QNM82707.1"/>
    </source>
</evidence>
<dbReference type="Proteomes" id="UP000515861">
    <property type="component" value="Chromosome"/>
</dbReference>
<dbReference type="GO" id="GO:0006826">
    <property type="term" value="P:iron ion transport"/>
    <property type="evidence" value="ECO:0007669"/>
    <property type="project" value="UniProtKB-KW"/>
</dbReference>